<dbReference type="Proteomes" id="UP000308365">
    <property type="component" value="Unassembled WGS sequence"/>
</dbReference>
<gene>
    <name evidence="1" type="ORF">EI555_001693</name>
</gene>
<accession>A0A4U1FE78</accession>
<dbReference type="Ensembl" id="ENSMMNT00015030050.1">
    <property type="protein sequence ID" value="ENSMMNP00015027342.1"/>
    <property type="gene ID" value="ENSMMNG00015019990.1"/>
</dbReference>
<dbReference type="AlphaFoldDB" id="A0A4U1FE78"/>
<dbReference type="EMBL" id="RWIC01000197">
    <property type="protein sequence ID" value="TKC47697.1"/>
    <property type="molecule type" value="Genomic_DNA"/>
</dbReference>
<reference evidence="2" key="3">
    <citation type="submission" date="2025-05" db="UniProtKB">
        <authorList>
            <consortium name="Ensembl"/>
        </authorList>
    </citation>
    <scope>IDENTIFICATION</scope>
</reference>
<evidence type="ECO:0000313" key="4">
    <source>
        <dbReference type="Proteomes" id="UP000694561"/>
    </source>
</evidence>
<evidence type="ECO:0000313" key="2">
    <source>
        <dbReference type="Ensembl" id="ENSMMNP00015027342.1"/>
    </source>
</evidence>
<name>A0A4U1FE78_MONMO</name>
<organism evidence="1 3">
    <name type="scientific">Monodon monoceros</name>
    <name type="common">Narwhal</name>
    <name type="synonym">Ceratodon monodon</name>
    <dbReference type="NCBI Taxonomy" id="40151"/>
    <lineage>
        <taxon>Eukaryota</taxon>
        <taxon>Metazoa</taxon>
        <taxon>Chordata</taxon>
        <taxon>Craniata</taxon>
        <taxon>Vertebrata</taxon>
        <taxon>Euteleostomi</taxon>
        <taxon>Mammalia</taxon>
        <taxon>Eutheria</taxon>
        <taxon>Laurasiatheria</taxon>
        <taxon>Artiodactyla</taxon>
        <taxon>Whippomorpha</taxon>
        <taxon>Cetacea</taxon>
        <taxon>Odontoceti</taxon>
        <taxon>Monodontidae</taxon>
        <taxon>Monodon</taxon>
    </lineage>
</organism>
<dbReference type="GeneTree" id="ENSGT01010000230194"/>
<reference evidence="1" key="2">
    <citation type="journal article" date="2019" name="IScience">
        <title>Narwhal Genome Reveals Long-Term Low Genetic Diversity despite Current Large Abundance Size.</title>
        <authorList>
            <person name="Westbury M.V."/>
            <person name="Petersen B."/>
            <person name="Garde E."/>
            <person name="Heide-Jorgensen M.P."/>
            <person name="Lorenzen E.D."/>
        </authorList>
    </citation>
    <scope>NUCLEOTIDE SEQUENCE</scope>
    <source>
        <strain evidence="1">MVW</strain>
        <tissue evidence="1">Liver</tissue>
    </source>
</reference>
<dbReference type="Proteomes" id="UP000694561">
    <property type="component" value="Unplaced"/>
</dbReference>
<evidence type="ECO:0000313" key="3">
    <source>
        <dbReference type="Proteomes" id="UP000308365"/>
    </source>
</evidence>
<sequence length="125" mass="13509">MMIRYLHSSVKARTAQVQKDAQIEEGRPESQAKSKQVAKKAVTFQLYQEAAQLMPLENMPQVAGRTSGPLTSANKVMLASRGSGAMGVARMTCEVLDILSHCPESVGRLTGVSSSQVDHKHLQTA</sequence>
<protein>
    <submittedName>
        <fullName evidence="1 2">Uncharacterized protein</fullName>
    </submittedName>
</protein>
<evidence type="ECO:0000313" key="1">
    <source>
        <dbReference type="EMBL" id="TKC47697.1"/>
    </source>
</evidence>
<reference evidence="3" key="1">
    <citation type="journal article" date="2019" name="IScience">
        <title>Narwhal Genome Reveals Long-Term Low Genetic Diversity despite Current Large Abundance Size.</title>
        <authorList>
            <person name="Westbury M.V."/>
            <person name="Petersen B."/>
            <person name="Garde E."/>
            <person name="Heide-Jorgensen M.P."/>
            <person name="Lorenzen E.D."/>
        </authorList>
    </citation>
    <scope>NUCLEOTIDE SEQUENCE [LARGE SCALE GENOMIC DNA]</scope>
</reference>
<keyword evidence="4" id="KW-1185">Reference proteome</keyword>
<proteinExistence type="predicted"/>